<evidence type="ECO:0000313" key="1">
    <source>
        <dbReference type="EMBL" id="QCD42759.1"/>
    </source>
</evidence>
<keyword evidence="2" id="KW-1185">Reference proteome</keyword>
<dbReference type="KEGG" id="ddb:E7747_10990"/>
<evidence type="ECO:0000313" key="2">
    <source>
        <dbReference type="Proteomes" id="UP000297149"/>
    </source>
</evidence>
<sequence>MKQKTEELLKKAQEIMGDESDFLIIAHKEGQCGAVAHGDSDTVAQAIFSCMHQPGNPIGQTLYRIIKLNVMNMLRNPSIYAKDMLDSIDLIIPDNEQ</sequence>
<dbReference type="EMBL" id="CP039396">
    <property type="protein sequence ID" value="QCD42759.1"/>
    <property type="molecule type" value="Genomic_DNA"/>
</dbReference>
<name>A0A4P7W3Z3_9BACT</name>
<accession>A0A4P7W3Z3</accession>
<organism evidence="1 2">
    <name type="scientific">Duncaniella dubosii</name>
    <dbReference type="NCBI Taxonomy" id="2518971"/>
    <lineage>
        <taxon>Bacteria</taxon>
        <taxon>Pseudomonadati</taxon>
        <taxon>Bacteroidota</taxon>
        <taxon>Bacteroidia</taxon>
        <taxon>Bacteroidales</taxon>
        <taxon>Muribaculaceae</taxon>
        <taxon>Duncaniella</taxon>
    </lineage>
</organism>
<gene>
    <name evidence="1" type="ORF">E7747_10990</name>
</gene>
<dbReference type="AlphaFoldDB" id="A0A4P7W3Z3"/>
<dbReference type="Proteomes" id="UP000297149">
    <property type="component" value="Chromosome"/>
</dbReference>
<reference evidence="2" key="1">
    <citation type="submission" date="2019-02" db="EMBL/GenBank/DDBJ databases">
        <title>Isolation and identification of novel species under the genus Muribaculum.</title>
        <authorList>
            <person name="Miyake S."/>
            <person name="Ding Y."/>
            <person name="Low A."/>
            <person name="Soh M."/>
            <person name="Seedorf H."/>
        </authorList>
    </citation>
    <scope>NUCLEOTIDE SEQUENCE [LARGE SCALE GENOMIC DNA]</scope>
    <source>
        <strain evidence="2">H5</strain>
    </source>
</reference>
<dbReference type="RefSeq" id="WP_128701884.1">
    <property type="nucleotide sequence ID" value="NZ_CAXHQF010000016.1"/>
</dbReference>
<protein>
    <submittedName>
        <fullName evidence="1">Uncharacterized protein</fullName>
    </submittedName>
</protein>
<proteinExistence type="predicted"/>